<proteinExistence type="predicted"/>
<keyword evidence="3" id="KW-1185">Reference proteome</keyword>
<dbReference type="InterPro" id="IPR036397">
    <property type="entry name" value="RNaseH_sf"/>
</dbReference>
<dbReference type="SUPFAM" id="SSF53098">
    <property type="entry name" value="Ribonuclease H-like"/>
    <property type="match status" value="1"/>
</dbReference>
<keyword evidence="2" id="KW-0540">Nuclease</keyword>
<dbReference type="PANTHER" id="PTHR47649">
    <property type="entry name" value="RIBONUCLEASE D"/>
    <property type="match status" value="1"/>
</dbReference>
<sequence length="286" mass="34245">MQIINSQKVLEEFCRELSTKKWLSIDTEFERRYTYYAKLSIIQVKAEGCSIIIDAINNLDLNVFNKLLIDNNIIKIFHAPREDFEIFYNLFKTLPSNIFDVQVAANVCGLGSQLSYDDICYKLFKINIDKTHQKSNWLKRPITEDMLNYAFLDVEYLDKIYKQLNKIILDNNLTNQYQSMLQFLFNIKNYEVKPEDAWKKVKFRIKIKDFNTKIQMLAAYREEKAQTINIPRKHFISDEDLMKLCKYLPLTEQDFKNLNLKSRHLQKPRYKEELIQLCNSYMHKIE</sequence>
<dbReference type="InterPro" id="IPR044876">
    <property type="entry name" value="HRDC_dom_sf"/>
</dbReference>
<gene>
    <name evidence="2" type="ORF">RBEAN4_0628</name>
</gene>
<dbReference type="AlphaFoldDB" id="A0A0F3QE02"/>
<evidence type="ECO:0000313" key="2">
    <source>
        <dbReference type="EMBL" id="KJV89649.1"/>
    </source>
</evidence>
<dbReference type="InterPro" id="IPR010997">
    <property type="entry name" value="HRDC-like_sf"/>
</dbReference>
<feature type="domain" description="HRDC" evidence="1">
    <location>
        <begin position="207"/>
        <end position="286"/>
    </location>
</feature>
<dbReference type="SUPFAM" id="SSF47819">
    <property type="entry name" value="HRDC-like"/>
    <property type="match status" value="1"/>
</dbReference>
<keyword evidence="2" id="KW-0269">Exonuclease</keyword>
<evidence type="ECO:0000313" key="3">
    <source>
        <dbReference type="Proteomes" id="UP000033661"/>
    </source>
</evidence>
<dbReference type="InterPro" id="IPR012337">
    <property type="entry name" value="RNaseH-like_sf"/>
</dbReference>
<organism evidence="2 3">
    <name type="scientific">Rickettsia bellii str. RML An4</name>
    <dbReference type="NCBI Taxonomy" id="1359193"/>
    <lineage>
        <taxon>Bacteria</taxon>
        <taxon>Pseudomonadati</taxon>
        <taxon>Pseudomonadota</taxon>
        <taxon>Alphaproteobacteria</taxon>
        <taxon>Rickettsiales</taxon>
        <taxon>Rickettsiaceae</taxon>
        <taxon>Rickettsieae</taxon>
        <taxon>Rickettsia</taxon>
        <taxon>belli group</taxon>
    </lineage>
</organism>
<dbReference type="Proteomes" id="UP000033661">
    <property type="component" value="Unassembled WGS sequence"/>
</dbReference>
<dbReference type="PANTHER" id="PTHR47649:SF1">
    <property type="entry name" value="RIBONUCLEASE D"/>
    <property type="match status" value="1"/>
</dbReference>
<dbReference type="InterPro" id="IPR051086">
    <property type="entry name" value="RNase_D-like"/>
</dbReference>
<dbReference type="Pfam" id="PF01612">
    <property type="entry name" value="DNA_pol_A_exo1"/>
    <property type="match status" value="1"/>
</dbReference>
<evidence type="ECO:0000259" key="1">
    <source>
        <dbReference type="PROSITE" id="PS50967"/>
    </source>
</evidence>
<dbReference type="CDD" id="cd06142">
    <property type="entry name" value="RNaseD_exo"/>
    <property type="match status" value="1"/>
</dbReference>
<dbReference type="SMART" id="SM00474">
    <property type="entry name" value="35EXOc"/>
    <property type="match status" value="1"/>
</dbReference>
<dbReference type="GO" id="GO:0008408">
    <property type="term" value="F:3'-5' exonuclease activity"/>
    <property type="evidence" value="ECO:0007669"/>
    <property type="project" value="InterPro"/>
</dbReference>
<name>A0A0F3QE02_RICBE</name>
<dbReference type="Gene3D" id="3.30.420.10">
    <property type="entry name" value="Ribonuclease H-like superfamily/Ribonuclease H"/>
    <property type="match status" value="1"/>
</dbReference>
<reference evidence="2 3" key="1">
    <citation type="submission" date="2015-02" db="EMBL/GenBank/DDBJ databases">
        <title>Genome Sequencing of Rickettsiales.</title>
        <authorList>
            <person name="Daugherty S.C."/>
            <person name="Su Q."/>
            <person name="Abolude K."/>
            <person name="Beier-Sexton M."/>
            <person name="Carlyon J.A."/>
            <person name="Carter R."/>
            <person name="Day N.P."/>
            <person name="Dumler S.J."/>
            <person name="Dyachenko V."/>
            <person name="Godinez A."/>
            <person name="Kurtti T.J."/>
            <person name="Lichay M."/>
            <person name="Mullins K.E."/>
            <person name="Ott S."/>
            <person name="Pappas-Brown V."/>
            <person name="Paris D.H."/>
            <person name="Patel P."/>
            <person name="Richards A.L."/>
            <person name="Sadzewicz L."/>
            <person name="Sears K."/>
            <person name="Seidman D."/>
            <person name="Sengamalay N."/>
            <person name="Stenos J."/>
            <person name="Tallon L.J."/>
            <person name="Vincent G."/>
            <person name="Fraser C.M."/>
            <person name="Munderloh U."/>
            <person name="Dunning-Hotopp J.C."/>
        </authorList>
    </citation>
    <scope>NUCLEOTIDE SEQUENCE [LARGE SCALE GENOMIC DNA]</scope>
    <source>
        <strain evidence="2 3">RML An4</strain>
    </source>
</reference>
<dbReference type="InterPro" id="IPR002562">
    <property type="entry name" value="3'-5'_exonuclease_dom"/>
</dbReference>
<dbReference type="PATRIC" id="fig|1359193.3.peg.613"/>
<dbReference type="SMART" id="SM00341">
    <property type="entry name" value="HRDC"/>
    <property type="match status" value="1"/>
</dbReference>
<protein>
    <submittedName>
        <fullName evidence="2">3'-5' exonuclease family protein</fullName>
    </submittedName>
</protein>
<dbReference type="RefSeq" id="WP_011477358.1">
    <property type="nucleotide sequence ID" value="NZ_LAOI01000001.1"/>
</dbReference>
<dbReference type="Pfam" id="PF00570">
    <property type="entry name" value="HRDC"/>
    <property type="match status" value="1"/>
</dbReference>
<dbReference type="EMBL" id="LAOI01000001">
    <property type="protein sequence ID" value="KJV89649.1"/>
    <property type="molecule type" value="Genomic_DNA"/>
</dbReference>
<dbReference type="PROSITE" id="PS50967">
    <property type="entry name" value="HRDC"/>
    <property type="match status" value="1"/>
</dbReference>
<comment type="caution">
    <text evidence="2">The sequence shown here is derived from an EMBL/GenBank/DDBJ whole genome shotgun (WGS) entry which is preliminary data.</text>
</comment>
<accession>A0A0F3QE02</accession>
<dbReference type="InterPro" id="IPR002121">
    <property type="entry name" value="HRDC_dom"/>
</dbReference>
<dbReference type="Gene3D" id="1.10.150.80">
    <property type="entry name" value="HRDC domain"/>
    <property type="match status" value="1"/>
</dbReference>
<dbReference type="GO" id="GO:0003676">
    <property type="term" value="F:nucleic acid binding"/>
    <property type="evidence" value="ECO:0007669"/>
    <property type="project" value="InterPro"/>
</dbReference>
<keyword evidence="2" id="KW-0378">Hydrolase</keyword>
<dbReference type="GO" id="GO:0006139">
    <property type="term" value="P:nucleobase-containing compound metabolic process"/>
    <property type="evidence" value="ECO:0007669"/>
    <property type="project" value="InterPro"/>
</dbReference>
<dbReference type="GO" id="GO:0000166">
    <property type="term" value="F:nucleotide binding"/>
    <property type="evidence" value="ECO:0007669"/>
    <property type="project" value="InterPro"/>
</dbReference>